<dbReference type="EMBL" id="VDMD01000037">
    <property type="protein sequence ID" value="TRM58276.1"/>
    <property type="molecule type" value="Genomic_DNA"/>
</dbReference>
<comment type="caution">
    <text evidence="2">The sequence shown here is derived from an EMBL/GenBank/DDBJ whole genome shotgun (WGS) entry which is preliminary data.</text>
</comment>
<name>A0A550C0L5_9AGAR</name>
<proteinExistence type="predicted"/>
<organism evidence="2 3">
    <name type="scientific">Schizophyllum amplum</name>
    <dbReference type="NCBI Taxonomy" id="97359"/>
    <lineage>
        <taxon>Eukaryota</taxon>
        <taxon>Fungi</taxon>
        <taxon>Dikarya</taxon>
        <taxon>Basidiomycota</taxon>
        <taxon>Agaricomycotina</taxon>
        <taxon>Agaricomycetes</taxon>
        <taxon>Agaricomycetidae</taxon>
        <taxon>Agaricales</taxon>
        <taxon>Schizophyllaceae</taxon>
        <taxon>Schizophyllum</taxon>
    </lineage>
</organism>
<dbReference type="AlphaFoldDB" id="A0A550C0L5"/>
<evidence type="ECO:0000256" key="1">
    <source>
        <dbReference type="SAM" id="MobiDB-lite"/>
    </source>
</evidence>
<dbReference type="Proteomes" id="UP000320762">
    <property type="component" value="Unassembled WGS sequence"/>
</dbReference>
<evidence type="ECO:0000313" key="3">
    <source>
        <dbReference type="Proteomes" id="UP000320762"/>
    </source>
</evidence>
<accession>A0A550C0L5</accession>
<feature type="region of interest" description="Disordered" evidence="1">
    <location>
        <begin position="1"/>
        <end position="20"/>
    </location>
</feature>
<gene>
    <name evidence="2" type="ORF">BD626DRAFT_512055</name>
</gene>
<reference evidence="2 3" key="1">
    <citation type="journal article" date="2019" name="New Phytol.">
        <title>Comparative genomics reveals unique wood-decay strategies and fruiting body development in the Schizophyllaceae.</title>
        <authorList>
            <person name="Almasi E."/>
            <person name="Sahu N."/>
            <person name="Krizsan K."/>
            <person name="Balint B."/>
            <person name="Kovacs G.M."/>
            <person name="Kiss B."/>
            <person name="Cseklye J."/>
            <person name="Drula E."/>
            <person name="Henrissat B."/>
            <person name="Nagy I."/>
            <person name="Chovatia M."/>
            <person name="Adam C."/>
            <person name="LaButti K."/>
            <person name="Lipzen A."/>
            <person name="Riley R."/>
            <person name="Grigoriev I.V."/>
            <person name="Nagy L.G."/>
        </authorList>
    </citation>
    <scope>NUCLEOTIDE SEQUENCE [LARGE SCALE GENOMIC DNA]</scope>
    <source>
        <strain evidence="2 3">NL-1724</strain>
    </source>
</reference>
<sequence length="160" mass="17173">MQVMSTSKHHLQPFSPHACRPRSHPTPPLFVHFTANLVVMQLITSSSCRCSYSSTSTSALNRPWRITAAAGGGTAGKSASPAFSAPETDHKSLDTMSLPAYTAPTPAHPERAFLYAIVSLVLAHPPEPGKNPISAAYPPRHMTPMTFPPTLRTTALIESD</sequence>
<feature type="non-terminal residue" evidence="2">
    <location>
        <position position="160"/>
    </location>
</feature>
<keyword evidence="3" id="KW-1185">Reference proteome</keyword>
<protein>
    <submittedName>
        <fullName evidence="2">Uncharacterized protein</fullName>
    </submittedName>
</protein>
<evidence type="ECO:0000313" key="2">
    <source>
        <dbReference type="EMBL" id="TRM58276.1"/>
    </source>
</evidence>